<comment type="similarity">
    <text evidence="1">Belongs to the plant acyltransferase family.</text>
</comment>
<evidence type="ECO:0000313" key="3">
    <source>
        <dbReference type="Proteomes" id="UP001454036"/>
    </source>
</evidence>
<dbReference type="Proteomes" id="UP001454036">
    <property type="component" value="Unassembled WGS sequence"/>
</dbReference>
<dbReference type="InterPro" id="IPR023213">
    <property type="entry name" value="CAT-like_dom_sf"/>
</dbReference>
<protein>
    <submittedName>
        <fullName evidence="2">Acetyltransferase</fullName>
    </submittedName>
</protein>
<evidence type="ECO:0000256" key="1">
    <source>
        <dbReference type="ARBA" id="ARBA00009861"/>
    </source>
</evidence>
<dbReference type="Gene3D" id="3.30.559.10">
    <property type="entry name" value="Chloramphenicol acetyltransferase-like domain"/>
    <property type="match status" value="1"/>
</dbReference>
<organism evidence="2 3">
    <name type="scientific">Lithospermum erythrorhizon</name>
    <name type="common">Purple gromwell</name>
    <name type="synonym">Lithospermum officinale var. erythrorhizon</name>
    <dbReference type="NCBI Taxonomy" id="34254"/>
    <lineage>
        <taxon>Eukaryota</taxon>
        <taxon>Viridiplantae</taxon>
        <taxon>Streptophyta</taxon>
        <taxon>Embryophyta</taxon>
        <taxon>Tracheophyta</taxon>
        <taxon>Spermatophyta</taxon>
        <taxon>Magnoliopsida</taxon>
        <taxon>eudicotyledons</taxon>
        <taxon>Gunneridae</taxon>
        <taxon>Pentapetalae</taxon>
        <taxon>asterids</taxon>
        <taxon>lamiids</taxon>
        <taxon>Boraginales</taxon>
        <taxon>Boraginaceae</taxon>
        <taxon>Boraginoideae</taxon>
        <taxon>Lithospermeae</taxon>
        <taxon>Lithospermum</taxon>
    </lineage>
</organism>
<reference evidence="2 3" key="1">
    <citation type="submission" date="2024-01" db="EMBL/GenBank/DDBJ databases">
        <title>The complete chloroplast genome sequence of Lithospermum erythrorhizon: insights into the phylogenetic relationship among Boraginaceae species and the maternal lineages of purple gromwells.</title>
        <authorList>
            <person name="Okada T."/>
            <person name="Watanabe K."/>
        </authorList>
    </citation>
    <scope>NUCLEOTIDE SEQUENCE [LARGE SCALE GENOMIC DNA]</scope>
</reference>
<accession>A0AAV3RIX2</accession>
<dbReference type="PANTHER" id="PTHR31642:SF266">
    <property type="entry name" value="HXXXD-TYPE ACYL-TRANSFERASE FAMILY PROTEIN"/>
    <property type="match status" value="1"/>
</dbReference>
<dbReference type="InterPro" id="IPR050317">
    <property type="entry name" value="Plant_Fungal_Acyltransferase"/>
</dbReference>
<sequence>MFLLSWVEIAQSKSQSSSSCVPPSFDRSMLSARKPPSFDLSVVNTYVPEITLSPSEDSHSNGMNLSHHQAENAISRIYYMKAGDITRLQSLANISNNKGCDEFRKKTKLEAFSAFLWKLIASWEHASEDKSCKMGIVVDGRGNLSSENEGRLWNLYIGNVLSIPFGEMEIEELKKKPINLVADSIQEFLKPAMSREHFLGLVDYVEAQRPKKLLAKIYATKAIKDEAAVVISSGLRFPIRMMDFGWGFPVFGSCYFSWKGKAGYVMPIPSARGNGDWIVYMHLLEKQFELIENCEDGILKPLTSDYLFKE</sequence>
<dbReference type="Pfam" id="PF02458">
    <property type="entry name" value="Transferase"/>
    <property type="match status" value="1"/>
</dbReference>
<dbReference type="GO" id="GO:0016747">
    <property type="term" value="F:acyltransferase activity, transferring groups other than amino-acyl groups"/>
    <property type="evidence" value="ECO:0007669"/>
    <property type="project" value="TreeGrafter"/>
</dbReference>
<dbReference type="PANTHER" id="PTHR31642">
    <property type="entry name" value="TRICHOTHECENE 3-O-ACETYLTRANSFERASE"/>
    <property type="match status" value="1"/>
</dbReference>
<keyword evidence="3" id="KW-1185">Reference proteome</keyword>
<proteinExistence type="inferred from homology"/>
<name>A0AAV3RIX2_LITER</name>
<evidence type="ECO:0000313" key="2">
    <source>
        <dbReference type="EMBL" id="GAA0176003.1"/>
    </source>
</evidence>
<gene>
    <name evidence="2" type="ORF">LIER_29077</name>
</gene>
<comment type="caution">
    <text evidence="2">The sequence shown here is derived from an EMBL/GenBank/DDBJ whole genome shotgun (WGS) entry which is preliminary data.</text>
</comment>
<dbReference type="EMBL" id="BAABME010009893">
    <property type="protein sequence ID" value="GAA0176003.1"/>
    <property type="molecule type" value="Genomic_DNA"/>
</dbReference>
<dbReference type="AlphaFoldDB" id="A0AAV3RIX2"/>